<evidence type="ECO:0000256" key="1">
    <source>
        <dbReference type="ARBA" id="ARBA00022737"/>
    </source>
</evidence>
<dbReference type="PANTHER" id="PTHR23084">
    <property type="entry name" value="PHOSPHATIDYLINOSITOL-4-PHOSPHATE 5-KINASE RELATED"/>
    <property type="match status" value="1"/>
</dbReference>
<dbReference type="PANTHER" id="PTHR23084:SF263">
    <property type="entry name" value="MORN REPEAT-CONTAINING PROTEIN 1"/>
    <property type="match status" value="1"/>
</dbReference>
<feature type="region of interest" description="Disordered" evidence="2">
    <location>
        <begin position="1"/>
        <end position="24"/>
    </location>
</feature>
<organism evidence="4 5">
    <name type="scientific">Durusdinium trenchii</name>
    <dbReference type="NCBI Taxonomy" id="1381693"/>
    <lineage>
        <taxon>Eukaryota</taxon>
        <taxon>Sar</taxon>
        <taxon>Alveolata</taxon>
        <taxon>Dinophyceae</taxon>
        <taxon>Suessiales</taxon>
        <taxon>Symbiodiniaceae</taxon>
        <taxon>Durusdinium</taxon>
    </lineage>
</organism>
<feature type="region of interest" description="Disordered" evidence="2">
    <location>
        <begin position="40"/>
        <end position="76"/>
    </location>
</feature>
<evidence type="ECO:0000313" key="5">
    <source>
        <dbReference type="Proteomes" id="UP001642464"/>
    </source>
</evidence>
<evidence type="ECO:0000313" key="4">
    <source>
        <dbReference type="EMBL" id="CAK9095497.1"/>
    </source>
</evidence>
<proteinExistence type="predicted"/>
<dbReference type="EMBL" id="CAXAMM010040795">
    <property type="protein sequence ID" value="CAK9095495.1"/>
    <property type="molecule type" value="Genomic_DNA"/>
</dbReference>
<dbReference type="SMART" id="SM00698">
    <property type="entry name" value="MORN"/>
    <property type="match status" value="2"/>
</dbReference>
<evidence type="ECO:0000313" key="3">
    <source>
        <dbReference type="EMBL" id="CAK9095495.1"/>
    </source>
</evidence>
<protein>
    <submittedName>
        <fullName evidence="3">Phosphatidylinositol 4-phosphate 5-kinase 3 (AtPIP5K3) (1-phosphatidylinositol 4-phosphate kinase 3) (Diphosphoinositide kinase 3) (PtdIns(4)P-5-kinase 3)</fullName>
    </submittedName>
</protein>
<dbReference type="InterPro" id="IPR003409">
    <property type="entry name" value="MORN"/>
</dbReference>
<comment type="caution">
    <text evidence="4">The sequence shown here is derived from an EMBL/GenBank/DDBJ whole genome shotgun (WGS) entry which is preliminary data.</text>
</comment>
<dbReference type="Pfam" id="PF02493">
    <property type="entry name" value="MORN"/>
    <property type="match status" value="3"/>
</dbReference>
<sequence>MGTAAKTSRKCPEEQPRAWTGRRSLTQKYLTGLTGLGVEQGVMNLPEGRPPASSTESPGAARKASCGSKSSPPRLVGLVSRSMDPERNTVESEADLQRLLTEDREGVPGVAAWSWPLPLRVGGLLLGLVALGLSARSMGGSLQEIDVWKLEEKMHDSYKNDPDCKGDNVHHLDIKTYCGPVNGKGEPDTPGKEGKAWFNDGSKYTGSWKDGKPNGHGSFWFRDGGKFVGSWKNGIAEGEGIQTYATGPKGNKEWPFETVQSSVFKQGMPVGQGVAWSTDQKKAWLMKDGEASKKLKDYAEAKAEAKKLGLPM</sequence>
<name>A0ABP0R8T7_9DINO</name>
<accession>A0ABP0R8T7</accession>
<keyword evidence="5" id="KW-1185">Reference proteome</keyword>
<dbReference type="EMBL" id="CAXAMM010040795">
    <property type="protein sequence ID" value="CAK9095497.1"/>
    <property type="molecule type" value="Genomic_DNA"/>
</dbReference>
<dbReference type="SUPFAM" id="SSF82185">
    <property type="entry name" value="Histone H3 K4-specific methyltransferase SET7/9 N-terminal domain"/>
    <property type="match status" value="1"/>
</dbReference>
<dbReference type="Gene3D" id="2.20.110.10">
    <property type="entry name" value="Histone H3 K4-specific methyltransferase SET7/9 N-terminal domain"/>
    <property type="match status" value="1"/>
</dbReference>
<keyword evidence="1" id="KW-0677">Repeat</keyword>
<gene>
    <name evidence="4" type="ORF">SCF082_LOCUS44854</name>
</gene>
<dbReference type="Proteomes" id="UP001642464">
    <property type="component" value="Unassembled WGS sequence"/>
</dbReference>
<evidence type="ECO:0000256" key="2">
    <source>
        <dbReference type="SAM" id="MobiDB-lite"/>
    </source>
</evidence>
<reference evidence="4 5" key="1">
    <citation type="submission" date="2024-02" db="EMBL/GenBank/DDBJ databases">
        <authorList>
            <person name="Chen Y."/>
            <person name="Shah S."/>
            <person name="Dougan E. K."/>
            <person name="Thang M."/>
            <person name="Chan C."/>
        </authorList>
    </citation>
    <scope>NUCLEOTIDE SEQUENCE [LARGE SCALE GENOMIC DNA]</scope>
</reference>